<organism evidence="1 2">
    <name type="scientific">Populus alba x Populus x berolinensis</name>
    <dbReference type="NCBI Taxonomy" id="444605"/>
    <lineage>
        <taxon>Eukaryota</taxon>
        <taxon>Viridiplantae</taxon>
        <taxon>Streptophyta</taxon>
        <taxon>Embryophyta</taxon>
        <taxon>Tracheophyta</taxon>
        <taxon>Spermatophyta</taxon>
        <taxon>Magnoliopsida</taxon>
        <taxon>eudicotyledons</taxon>
        <taxon>Gunneridae</taxon>
        <taxon>Pentapetalae</taxon>
        <taxon>rosids</taxon>
        <taxon>fabids</taxon>
        <taxon>Malpighiales</taxon>
        <taxon>Salicaceae</taxon>
        <taxon>Saliceae</taxon>
        <taxon>Populus</taxon>
    </lineage>
</organism>
<proteinExistence type="predicted"/>
<accession>A0AAD6PXA3</accession>
<evidence type="ECO:0000313" key="2">
    <source>
        <dbReference type="Proteomes" id="UP001164929"/>
    </source>
</evidence>
<gene>
    <name evidence="1" type="ORF">NC653_034583</name>
</gene>
<protein>
    <submittedName>
        <fullName evidence="1">Uncharacterized protein</fullName>
    </submittedName>
</protein>
<dbReference type="Proteomes" id="UP001164929">
    <property type="component" value="Chromosome 15"/>
</dbReference>
<keyword evidence="2" id="KW-1185">Reference proteome</keyword>
<comment type="caution">
    <text evidence="1">The sequence shown here is derived from an EMBL/GenBank/DDBJ whole genome shotgun (WGS) entry which is preliminary data.</text>
</comment>
<dbReference type="EMBL" id="JAQIZT010000015">
    <property type="protein sequence ID" value="KAJ6970055.1"/>
    <property type="molecule type" value="Genomic_DNA"/>
</dbReference>
<sequence length="30" mass="3578">MVPKSIKKAAFLLLFIDRFNVYLLQNHRTT</sequence>
<reference evidence="1" key="1">
    <citation type="journal article" date="2023" name="Mol. Ecol. Resour.">
        <title>Chromosome-level genome assembly of a triploid poplar Populus alba 'Berolinensis'.</title>
        <authorList>
            <person name="Chen S."/>
            <person name="Yu Y."/>
            <person name="Wang X."/>
            <person name="Wang S."/>
            <person name="Zhang T."/>
            <person name="Zhou Y."/>
            <person name="He R."/>
            <person name="Meng N."/>
            <person name="Wang Y."/>
            <person name="Liu W."/>
            <person name="Liu Z."/>
            <person name="Liu J."/>
            <person name="Guo Q."/>
            <person name="Huang H."/>
            <person name="Sederoff R.R."/>
            <person name="Wang G."/>
            <person name="Qu G."/>
            <person name="Chen S."/>
        </authorList>
    </citation>
    <scope>NUCLEOTIDE SEQUENCE</scope>
    <source>
        <strain evidence="1">SC-2020</strain>
    </source>
</reference>
<name>A0AAD6PXA3_9ROSI</name>
<dbReference type="AlphaFoldDB" id="A0AAD6PXA3"/>
<evidence type="ECO:0000313" key="1">
    <source>
        <dbReference type="EMBL" id="KAJ6970055.1"/>
    </source>
</evidence>